<dbReference type="RefSeq" id="WP_242005279.1">
    <property type="nucleotide sequence ID" value="NZ_JAPIUZ010000004.1"/>
</dbReference>
<dbReference type="InterPro" id="IPR011545">
    <property type="entry name" value="DEAD/DEAH_box_helicase_dom"/>
</dbReference>
<keyword evidence="5 17" id="KW-0378">Hydrolase</keyword>
<dbReference type="InterPro" id="IPR014001">
    <property type="entry name" value="Helicase_ATP-bd"/>
</dbReference>
<feature type="domain" description="Helicase ATP-binding" evidence="15">
    <location>
        <begin position="38"/>
        <end position="206"/>
    </location>
</feature>
<evidence type="ECO:0000256" key="4">
    <source>
        <dbReference type="ARBA" id="ARBA00022741"/>
    </source>
</evidence>
<dbReference type="PROSITE" id="PS51192">
    <property type="entry name" value="HELICASE_ATP_BIND_1"/>
    <property type="match status" value="1"/>
</dbReference>
<evidence type="ECO:0000256" key="12">
    <source>
        <dbReference type="ARBA" id="ARBA00044535"/>
    </source>
</evidence>
<dbReference type="GO" id="GO:0016787">
    <property type="term" value="F:hydrolase activity"/>
    <property type="evidence" value="ECO:0007669"/>
    <property type="project" value="UniProtKB-KW"/>
</dbReference>
<evidence type="ECO:0000256" key="11">
    <source>
        <dbReference type="ARBA" id="ARBA00034808"/>
    </source>
</evidence>
<evidence type="ECO:0000313" key="18">
    <source>
        <dbReference type="Proteomes" id="UP001301152"/>
    </source>
</evidence>
<keyword evidence="9" id="KW-0413">Isomerase</keyword>
<evidence type="ECO:0000256" key="9">
    <source>
        <dbReference type="ARBA" id="ARBA00023235"/>
    </source>
</evidence>
<dbReference type="InterPro" id="IPR004589">
    <property type="entry name" value="DNA_helicase_ATP-dep_RecQ"/>
</dbReference>
<evidence type="ECO:0000259" key="15">
    <source>
        <dbReference type="PROSITE" id="PS51192"/>
    </source>
</evidence>
<dbReference type="InterPro" id="IPR010997">
    <property type="entry name" value="HRDC-like_sf"/>
</dbReference>
<dbReference type="EC" id="5.6.2.4" evidence="11"/>
<dbReference type="Pfam" id="PF00271">
    <property type="entry name" value="Helicase_C"/>
    <property type="match status" value="1"/>
</dbReference>
<comment type="similarity">
    <text evidence="2">Belongs to the helicase family. RecQ subfamily.</text>
</comment>
<proteinExistence type="inferred from homology"/>
<feature type="domain" description="HRDC" evidence="14">
    <location>
        <begin position="439"/>
        <end position="515"/>
    </location>
</feature>
<keyword evidence="4" id="KW-0547">Nucleotide-binding</keyword>
<dbReference type="GO" id="GO:0003678">
    <property type="term" value="F:DNA helicase activity"/>
    <property type="evidence" value="ECO:0007669"/>
    <property type="project" value="UniProtKB-EC"/>
</dbReference>
<dbReference type="SUPFAM" id="SSF52540">
    <property type="entry name" value="P-loop containing nucleoside triphosphate hydrolases"/>
    <property type="match status" value="1"/>
</dbReference>
<evidence type="ECO:0000313" key="17">
    <source>
        <dbReference type="EMBL" id="MCX2564249.1"/>
    </source>
</evidence>
<dbReference type="Proteomes" id="UP001301152">
    <property type="component" value="Unassembled WGS sequence"/>
</dbReference>
<evidence type="ECO:0000256" key="8">
    <source>
        <dbReference type="ARBA" id="ARBA00023125"/>
    </source>
</evidence>
<evidence type="ECO:0000256" key="1">
    <source>
        <dbReference type="ARBA" id="ARBA00001946"/>
    </source>
</evidence>
<evidence type="ECO:0000256" key="3">
    <source>
        <dbReference type="ARBA" id="ARBA00022723"/>
    </source>
</evidence>
<dbReference type="SMART" id="SM00341">
    <property type="entry name" value="HRDC"/>
    <property type="match status" value="1"/>
</dbReference>
<keyword evidence="6 17" id="KW-0347">Helicase</keyword>
<gene>
    <name evidence="17" type="ORF">OQ497_09785</name>
</gene>
<evidence type="ECO:0000256" key="2">
    <source>
        <dbReference type="ARBA" id="ARBA00005446"/>
    </source>
</evidence>
<dbReference type="InterPro" id="IPR032284">
    <property type="entry name" value="RecQ_Zn-bd"/>
</dbReference>
<comment type="caution">
    <text evidence="17">The sequence shown here is derived from an EMBL/GenBank/DDBJ whole genome shotgun (WGS) entry which is preliminary data.</text>
</comment>
<sequence>MHMASGNWQNRFCNTSPETVLKTVFGRDSFRGLQAQAITCLMEGHNLLLLMPTGGGKSLCYQIPALCRRGMGLVISPLTALMDDQAASLNHLGIRAVALHSGLTEDDLATAQEEIVSGRIDILYLSPEKLLATRTLSWLHQCHLSIIAIDEAHCISSWGHEFRPDYRRLSLLQEYFPDVPRIALTATADHKTCDDIRNILAIPKKFILRSICYRGNIDLKIINEKIHTSQLISVLSDFKNMTGIIYCKNRARTARITHDLKLKNLPALAYHAGLSPLEKRAALLRFRSGEALIIVATIAFGMGIDRPDIRFIIHLDMPSSPEAYYQQTGRAGRDGKKASALLFYKKNDIKHAAYGIQISRLSENEKNKAMYRLAAMQKIAETSSCRTQTLLHYLGEDFPHPCGHCDNCTFLKKIYHKIKRLMHFSIHSVSADDSTSDLLTDNEPFFEILRQWRADEAREQEVPAHVIFSDHELRLIASAAPRSLTELKQIRGVEPSRLSRYGRALTALITSDKMA</sequence>
<dbReference type="Pfam" id="PF00270">
    <property type="entry name" value="DEAD"/>
    <property type="match status" value="1"/>
</dbReference>
<dbReference type="SMART" id="SM00487">
    <property type="entry name" value="DEXDc"/>
    <property type="match status" value="1"/>
</dbReference>
<dbReference type="SUPFAM" id="SSF47819">
    <property type="entry name" value="HRDC-like"/>
    <property type="match status" value="1"/>
</dbReference>
<dbReference type="Gene3D" id="1.10.150.80">
    <property type="entry name" value="HRDC domain"/>
    <property type="match status" value="1"/>
</dbReference>
<keyword evidence="18" id="KW-1185">Reference proteome</keyword>
<dbReference type="NCBIfam" id="TIGR00614">
    <property type="entry name" value="recQ_fam"/>
    <property type="match status" value="1"/>
</dbReference>
<dbReference type="Gene3D" id="3.40.50.300">
    <property type="entry name" value="P-loop containing nucleotide triphosphate hydrolases"/>
    <property type="match status" value="2"/>
</dbReference>
<dbReference type="PANTHER" id="PTHR13710:SF105">
    <property type="entry name" value="ATP-DEPENDENT DNA HELICASE Q1"/>
    <property type="match status" value="1"/>
</dbReference>
<evidence type="ECO:0000256" key="5">
    <source>
        <dbReference type="ARBA" id="ARBA00022801"/>
    </source>
</evidence>
<dbReference type="EMBL" id="JAPIUZ010000004">
    <property type="protein sequence ID" value="MCX2564249.1"/>
    <property type="molecule type" value="Genomic_DNA"/>
</dbReference>
<evidence type="ECO:0000259" key="14">
    <source>
        <dbReference type="PROSITE" id="PS50967"/>
    </source>
</evidence>
<dbReference type="PANTHER" id="PTHR13710">
    <property type="entry name" value="DNA HELICASE RECQ FAMILY MEMBER"/>
    <property type="match status" value="1"/>
</dbReference>
<keyword evidence="8" id="KW-0238">DNA-binding</keyword>
<evidence type="ECO:0000259" key="16">
    <source>
        <dbReference type="PROSITE" id="PS51194"/>
    </source>
</evidence>
<feature type="domain" description="Helicase C-terminal" evidence="16">
    <location>
        <begin position="230"/>
        <end position="377"/>
    </location>
</feature>
<dbReference type="InterPro" id="IPR044876">
    <property type="entry name" value="HRDC_dom_sf"/>
</dbReference>
<keyword evidence="3" id="KW-0479">Metal-binding</keyword>
<accession>A0ABT3QG37</accession>
<dbReference type="PROSITE" id="PS50967">
    <property type="entry name" value="HRDC"/>
    <property type="match status" value="1"/>
</dbReference>
<dbReference type="InterPro" id="IPR027417">
    <property type="entry name" value="P-loop_NTPase"/>
</dbReference>
<dbReference type="PROSITE" id="PS51194">
    <property type="entry name" value="HELICASE_CTER"/>
    <property type="match status" value="1"/>
</dbReference>
<evidence type="ECO:0000256" key="13">
    <source>
        <dbReference type="ARBA" id="ARBA00044550"/>
    </source>
</evidence>
<reference evidence="17 18" key="1">
    <citation type="submission" date="2022-11" db="EMBL/GenBank/DDBJ databases">
        <title>Genome sequencing of Acetobacter type strain.</title>
        <authorList>
            <person name="Heo J."/>
            <person name="Lee D."/>
            <person name="Han B.-H."/>
            <person name="Hong S.-B."/>
            <person name="Kwon S.-W."/>
        </authorList>
    </citation>
    <scope>NUCLEOTIDE SEQUENCE [LARGE SCALE GENOMIC DNA]</scope>
    <source>
        <strain evidence="17 18">KACC 21253</strain>
    </source>
</reference>
<dbReference type="InterPro" id="IPR002121">
    <property type="entry name" value="HRDC_dom"/>
</dbReference>
<comment type="catalytic activity">
    <reaction evidence="10">
        <text>Couples ATP hydrolysis with the unwinding of duplex DNA by translocating in the 3'-5' direction.</text>
        <dbReference type="EC" id="5.6.2.4"/>
    </reaction>
</comment>
<evidence type="ECO:0000256" key="7">
    <source>
        <dbReference type="ARBA" id="ARBA00022840"/>
    </source>
</evidence>
<dbReference type="Pfam" id="PF00570">
    <property type="entry name" value="HRDC"/>
    <property type="match status" value="1"/>
</dbReference>
<dbReference type="CDD" id="cd17920">
    <property type="entry name" value="DEXHc_RecQ"/>
    <property type="match status" value="1"/>
</dbReference>
<comment type="cofactor">
    <cofactor evidence="1">
        <name>Mg(2+)</name>
        <dbReference type="ChEBI" id="CHEBI:18420"/>
    </cofactor>
</comment>
<name>A0ABT3QG37_9PROT</name>
<evidence type="ECO:0000256" key="10">
    <source>
        <dbReference type="ARBA" id="ARBA00034617"/>
    </source>
</evidence>
<organism evidence="17 18">
    <name type="scientific">Acetobacter thailandicus</name>
    <dbReference type="NCBI Taxonomy" id="1502842"/>
    <lineage>
        <taxon>Bacteria</taxon>
        <taxon>Pseudomonadati</taxon>
        <taxon>Pseudomonadota</taxon>
        <taxon>Alphaproteobacteria</taxon>
        <taxon>Acetobacterales</taxon>
        <taxon>Acetobacteraceae</taxon>
        <taxon>Acetobacter</taxon>
    </lineage>
</organism>
<dbReference type="SMART" id="SM00490">
    <property type="entry name" value="HELICc"/>
    <property type="match status" value="1"/>
</dbReference>
<evidence type="ECO:0000256" key="6">
    <source>
        <dbReference type="ARBA" id="ARBA00022806"/>
    </source>
</evidence>
<dbReference type="Pfam" id="PF16124">
    <property type="entry name" value="RecQ_Zn_bind"/>
    <property type="match status" value="1"/>
</dbReference>
<keyword evidence="7" id="KW-0067">ATP-binding</keyword>
<dbReference type="InterPro" id="IPR001650">
    <property type="entry name" value="Helicase_C-like"/>
</dbReference>
<protein>
    <recommendedName>
        <fullName evidence="12">ATP-dependent DNA helicase RecQ</fullName>
        <ecNumber evidence="11">5.6.2.4</ecNumber>
    </recommendedName>
    <alternativeName>
        <fullName evidence="13">DNA 3'-5' helicase RecQ</fullName>
    </alternativeName>
</protein>